<feature type="domain" description="C1q" evidence="1">
    <location>
        <begin position="381"/>
        <end position="521"/>
    </location>
</feature>
<dbReference type="EMBL" id="LR743504">
    <property type="protein sequence ID" value="CAA2101474.1"/>
    <property type="molecule type" value="Genomic_DNA"/>
</dbReference>
<organism evidence="2">
    <name type="scientific">Methylobacterium bullatum</name>
    <dbReference type="NCBI Taxonomy" id="570505"/>
    <lineage>
        <taxon>Bacteria</taxon>
        <taxon>Pseudomonadati</taxon>
        <taxon>Pseudomonadota</taxon>
        <taxon>Alphaproteobacteria</taxon>
        <taxon>Hyphomicrobiales</taxon>
        <taxon>Methylobacteriaceae</taxon>
        <taxon>Methylobacterium</taxon>
    </lineage>
</organism>
<reference evidence="2" key="1">
    <citation type="submission" date="2019-12" db="EMBL/GenBank/DDBJ databases">
        <authorList>
            <person name="Cremers G."/>
        </authorList>
    </citation>
    <scope>NUCLEOTIDE SEQUENCE</scope>
    <source>
        <strain evidence="2">Mbul1</strain>
    </source>
</reference>
<dbReference type="InterPro" id="IPR008983">
    <property type="entry name" value="Tumour_necrosis_fac-like_dom"/>
</dbReference>
<dbReference type="Pfam" id="PF10983">
    <property type="entry name" value="DUF2793"/>
    <property type="match status" value="1"/>
</dbReference>
<protein>
    <recommendedName>
        <fullName evidence="1">C1q domain-containing protein</fullName>
    </recommendedName>
</protein>
<evidence type="ECO:0000259" key="1">
    <source>
        <dbReference type="PROSITE" id="PS50871"/>
    </source>
</evidence>
<evidence type="ECO:0000313" key="2">
    <source>
        <dbReference type="EMBL" id="CAA2101474.1"/>
    </source>
</evidence>
<dbReference type="PROSITE" id="PS50871">
    <property type="entry name" value="C1Q"/>
    <property type="match status" value="1"/>
</dbReference>
<name>A0A679IYQ5_9HYPH</name>
<sequence>MSLTTDSLALPLIAAAQAGKHVTHNEALIVLDRLVQLACLDKDLTAPPPSPTEGDRYLVAAAAPTGAWTGLSGHIVHFHDGVWNGLAPRAGWLAYLADEDAFYRFDGTAWTGLAATISALQNLVLLGLGTQADAENPFSAKLNKALWTARATAEGGTGDLRLALNKAATGNVLSLLMQTGFSGRAEIGLVGDDSLTAKVSADGNNWSHAWRALGNNGFVGFGSAASPGGPVPAAPLFVSGSSSSALLQLECYSAGSPVANITARIARGTPAAPTGILAGDRFFGFFGRGYQATGGFSGNMVTFNGLAEEDFTATAQGTMVDFQTTEIGTSTRRSVVKFRGNGALELVARAGTPGTGLAPGQILFDGTAAAFKGYNGTRWSRLTNLPRFSAAMSADMTIPAGAWTKVAFNTAEVNDQGAFVPATNRFVAPEAGTYAFGMGLAFRRSGSASPTALQARFYRNGAASPHHRAGVTGLVDGVSTLALTATLALAAGDTVEVFAHFTGAEGGILAADTAFWGLAMP</sequence>
<gene>
    <name evidence="2" type="ORF">MBUL_01194</name>
</gene>
<dbReference type="InterPro" id="IPR001073">
    <property type="entry name" value="C1q_dom"/>
</dbReference>
<dbReference type="InterPro" id="IPR021251">
    <property type="entry name" value="DUF2793"/>
</dbReference>
<dbReference type="Gene3D" id="2.60.120.40">
    <property type="match status" value="1"/>
</dbReference>
<dbReference type="AlphaFoldDB" id="A0A679IYQ5"/>
<proteinExistence type="predicted"/>
<accession>A0A679IYQ5</accession>
<dbReference type="SUPFAM" id="SSF49842">
    <property type="entry name" value="TNF-like"/>
    <property type="match status" value="1"/>
</dbReference>